<evidence type="ECO:0000313" key="2">
    <source>
        <dbReference type="EMBL" id="RXF74290.1"/>
    </source>
</evidence>
<dbReference type="Proteomes" id="UP000289708">
    <property type="component" value="Unassembled WGS sequence"/>
</dbReference>
<evidence type="ECO:0000313" key="3">
    <source>
        <dbReference type="Proteomes" id="UP000289708"/>
    </source>
</evidence>
<dbReference type="RefSeq" id="WP_128776515.1">
    <property type="nucleotide sequence ID" value="NZ_RYFI01000004.1"/>
</dbReference>
<sequence>MHLGHDHDEGFGGGPRAKNGHHPGHHHHHGHNQPHAKAVQWQTPHLPHDHAHPDDAPHEHDLDLVEAAFVEAFTTATDVTSFLRVAGVPFVGEAPDGRRLHLLRVETETMVDVGSVAPLIGGGAMRYDPLPAKMASRRRRLSFLYHDGNAVQRLDFAAVRALADRSGAASFETSAG</sequence>
<gene>
    <name evidence="2" type="ORF">EK403_05530</name>
</gene>
<accession>A0A4Q0MKW6</accession>
<name>A0A4Q0MKW6_9HYPH</name>
<keyword evidence="3" id="KW-1185">Reference proteome</keyword>
<proteinExistence type="predicted"/>
<dbReference type="OrthoDB" id="7360617at2"/>
<dbReference type="AlphaFoldDB" id="A0A4Q0MKW6"/>
<comment type="caution">
    <text evidence="2">The sequence shown here is derived from an EMBL/GenBank/DDBJ whole genome shotgun (WGS) entry which is preliminary data.</text>
</comment>
<feature type="region of interest" description="Disordered" evidence="1">
    <location>
        <begin position="1"/>
        <end position="58"/>
    </location>
</feature>
<reference evidence="2 3" key="1">
    <citation type="submission" date="2018-12" db="EMBL/GenBank/DDBJ databases">
        <title>bacterium Hansschlegelia zhihuaiae S113.</title>
        <authorList>
            <person name="He J."/>
        </authorList>
    </citation>
    <scope>NUCLEOTIDE SEQUENCE [LARGE SCALE GENOMIC DNA]</scope>
    <source>
        <strain evidence="2 3">S 113</strain>
    </source>
</reference>
<feature type="compositionally biased region" description="Basic and acidic residues" evidence="1">
    <location>
        <begin position="46"/>
        <end position="58"/>
    </location>
</feature>
<evidence type="ECO:0000256" key="1">
    <source>
        <dbReference type="SAM" id="MobiDB-lite"/>
    </source>
</evidence>
<organism evidence="2 3">
    <name type="scientific">Hansschlegelia zhihuaiae</name>
    <dbReference type="NCBI Taxonomy" id="405005"/>
    <lineage>
        <taxon>Bacteria</taxon>
        <taxon>Pseudomonadati</taxon>
        <taxon>Pseudomonadota</taxon>
        <taxon>Alphaproteobacteria</taxon>
        <taxon>Hyphomicrobiales</taxon>
        <taxon>Methylopilaceae</taxon>
        <taxon>Hansschlegelia</taxon>
    </lineage>
</organism>
<feature type="compositionally biased region" description="Basic residues" evidence="1">
    <location>
        <begin position="18"/>
        <end position="34"/>
    </location>
</feature>
<feature type="compositionally biased region" description="Basic and acidic residues" evidence="1">
    <location>
        <begin position="1"/>
        <end position="10"/>
    </location>
</feature>
<dbReference type="EMBL" id="RYFI01000004">
    <property type="protein sequence ID" value="RXF74290.1"/>
    <property type="molecule type" value="Genomic_DNA"/>
</dbReference>
<protein>
    <submittedName>
        <fullName evidence="2">Uncharacterized protein</fullName>
    </submittedName>
</protein>